<comment type="caution">
    <text evidence="2">The sequence shown here is derived from an EMBL/GenBank/DDBJ whole genome shotgun (WGS) entry which is preliminary data.</text>
</comment>
<feature type="signal peptide" evidence="1">
    <location>
        <begin position="1"/>
        <end position="21"/>
    </location>
</feature>
<organism evidence="2 3">
    <name type="scientific">Advenella mandrilli</name>
    <dbReference type="NCBI Taxonomy" id="2800330"/>
    <lineage>
        <taxon>Bacteria</taxon>
        <taxon>Pseudomonadati</taxon>
        <taxon>Pseudomonadota</taxon>
        <taxon>Betaproteobacteria</taxon>
        <taxon>Burkholderiales</taxon>
        <taxon>Alcaligenaceae</taxon>
    </lineage>
</organism>
<proteinExistence type="predicted"/>
<reference evidence="2 3" key="1">
    <citation type="submission" date="2020-12" db="EMBL/GenBank/DDBJ databases">
        <authorList>
            <person name="Lu T."/>
            <person name="Wang Q."/>
            <person name="Han X."/>
        </authorList>
    </citation>
    <scope>NUCLEOTIDE SEQUENCE [LARGE SCALE GENOMIC DNA]</scope>
    <source>
        <strain evidence="2 3">WQ 585</strain>
    </source>
</reference>
<dbReference type="RefSeq" id="WP_200236519.1">
    <property type="nucleotide sequence ID" value="NZ_JAENGP010000010.1"/>
</dbReference>
<evidence type="ECO:0000256" key="1">
    <source>
        <dbReference type="SAM" id="SignalP"/>
    </source>
</evidence>
<dbReference type="Proteomes" id="UP000635316">
    <property type="component" value="Unassembled WGS sequence"/>
</dbReference>
<keyword evidence="1" id="KW-0732">Signal</keyword>
<gene>
    <name evidence="2" type="ORF">JHL22_09685</name>
</gene>
<dbReference type="EMBL" id="JAENGP010000010">
    <property type="protein sequence ID" value="MBK1781490.1"/>
    <property type="molecule type" value="Genomic_DNA"/>
</dbReference>
<name>A0ABS1EEE5_9BURK</name>
<sequence>MKMVYAALFTGIFLSACTVSSNTSSLAPTGINNSSGKTPIRAATCIHENWKSMYPAAKIQRLTTNFYIVTIPGSDTDIAQAHIESGTLLTAQVKLVARPDSNPQIMQMVKDCI</sequence>
<evidence type="ECO:0000313" key="2">
    <source>
        <dbReference type="EMBL" id="MBK1781490.1"/>
    </source>
</evidence>
<accession>A0ABS1EEE5</accession>
<keyword evidence="3" id="KW-1185">Reference proteome</keyword>
<evidence type="ECO:0000313" key="3">
    <source>
        <dbReference type="Proteomes" id="UP000635316"/>
    </source>
</evidence>
<dbReference type="PROSITE" id="PS51257">
    <property type="entry name" value="PROKAR_LIPOPROTEIN"/>
    <property type="match status" value="1"/>
</dbReference>
<protein>
    <recommendedName>
        <fullName evidence="4">Lipoprotein</fullName>
    </recommendedName>
</protein>
<feature type="chain" id="PRO_5045873958" description="Lipoprotein" evidence="1">
    <location>
        <begin position="22"/>
        <end position="113"/>
    </location>
</feature>
<evidence type="ECO:0008006" key="4">
    <source>
        <dbReference type="Google" id="ProtNLM"/>
    </source>
</evidence>